<proteinExistence type="predicted"/>
<reference evidence="1 2" key="1">
    <citation type="submission" date="2023-03" db="EMBL/GenBank/DDBJ databases">
        <title>High recombination rates correlate with genetic variation in Cardiocondyla obscurior ants.</title>
        <authorList>
            <person name="Errbii M."/>
        </authorList>
    </citation>
    <scope>NUCLEOTIDE SEQUENCE [LARGE SCALE GENOMIC DNA]</scope>
    <source>
        <strain evidence="1">Alpha-2009</strain>
        <tissue evidence="1">Whole body</tissue>
    </source>
</reference>
<protein>
    <submittedName>
        <fullName evidence="1">Uncharacterized protein</fullName>
    </submittedName>
</protein>
<name>A0AAW2E7E9_9HYME</name>
<dbReference type="EMBL" id="JADYXP020000027">
    <property type="protein sequence ID" value="KAL0099609.1"/>
    <property type="molecule type" value="Genomic_DNA"/>
</dbReference>
<evidence type="ECO:0000313" key="1">
    <source>
        <dbReference type="EMBL" id="KAL0099609.1"/>
    </source>
</evidence>
<keyword evidence="2" id="KW-1185">Reference proteome</keyword>
<sequence>MYICITVKVTSFTFNCFNYTFFFDHSFLYFFSSHRRTIENLRFTGFPLSNAYLADFGRFLDRFSTAIFGARALSFPCRVFFFLYFLRTAALVHYHFRQISFDNVRVRAVVDKRHGRELEGRAARLHTGQPHWPFIAPLHSIARLLTRFAAAGSVRTTKNGLSGS</sequence>
<gene>
    <name evidence="1" type="ORF">PUN28_019791</name>
</gene>
<organism evidence="1 2">
    <name type="scientific">Cardiocondyla obscurior</name>
    <dbReference type="NCBI Taxonomy" id="286306"/>
    <lineage>
        <taxon>Eukaryota</taxon>
        <taxon>Metazoa</taxon>
        <taxon>Ecdysozoa</taxon>
        <taxon>Arthropoda</taxon>
        <taxon>Hexapoda</taxon>
        <taxon>Insecta</taxon>
        <taxon>Pterygota</taxon>
        <taxon>Neoptera</taxon>
        <taxon>Endopterygota</taxon>
        <taxon>Hymenoptera</taxon>
        <taxon>Apocrita</taxon>
        <taxon>Aculeata</taxon>
        <taxon>Formicoidea</taxon>
        <taxon>Formicidae</taxon>
        <taxon>Myrmicinae</taxon>
        <taxon>Cardiocondyla</taxon>
    </lineage>
</organism>
<accession>A0AAW2E7E9</accession>
<evidence type="ECO:0000313" key="2">
    <source>
        <dbReference type="Proteomes" id="UP001430953"/>
    </source>
</evidence>
<comment type="caution">
    <text evidence="1">The sequence shown here is derived from an EMBL/GenBank/DDBJ whole genome shotgun (WGS) entry which is preliminary data.</text>
</comment>
<dbReference type="AlphaFoldDB" id="A0AAW2E7E9"/>
<dbReference type="Proteomes" id="UP001430953">
    <property type="component" value="Unassembled WGS sequence"/>
</dbReference>